<dbReference type="eggNOG" id="COG2706">
    <property type="taxonomic scope" value="Bacteria"/>
</dbReference>
<dbReference type="GO" id="GO:0005829">
    <property type="term" value="C:cytosol"/>
    <property type="evidence" value="ECO:0007669"/>
    <property type="project" value="TreeGrafter"/>
</dbReference>
<dbReference type="FunFam" id="2.130.10.10:FF:000306">
    <property type="entry name" value="3-carboxymuconate cyclase"/>
    <property type="match status" value="1"/>
</dbReference>
<keyword evidence="4" id="KW-1185">Reference proteome</keyword>
<dbReference type="Gene3D" id="2.130.10.10">
    <property type="entry name" value="YVTN repeat-like/Quinoprotein amine dehydrogenase"/>
    <property type="match status" value="1"/>
</dbReference>
<comment type="similarity">
    <text evidence="1">Belongs to the cycloisomerase 2 family.</text>
</comment>
<dbReference type="GO" id="GO:0006006">
    <property type="term" value="P:glucose metabolic process"/>
    <property type="evidence" value="ECO:0007669"/>
    <property type="project" value="UniProtKB-KW"/>
</dbReference>
<organism evidence="3 4">
    <name type="scientific">Opitutus terrae (strain DSM 11246 / JCM 15787 / PB90-1)</name>
    <dbReference type="NCBI Taxonomy" id="452637"/>
    <lineage>
        <taxon>Bacteria</taxon>
        <taxon>Pseudomonadati</taxon>
        <taxon>Verrucomicrobiota</taxon>
        <taxon>Opitutia</taxon>
        <taxon>Opitutales</taxon>
        <taxon>Opitutaceae</taxon>
        <taxon>Opitutus</taxon>
    </lineage>
</organism>
<dbReference type="Pfam" id="PF10282">
    <property type="entry name" value="Lactonase"/>
    <property type="match status" value="1"/>
</dbReference>
<dbReference type="InterPro" id="IPR050282">
    <property type="entry name" value="Cycloisomerase_2"/>
</dbReference>
<name>B2A047_OPITP</name>
<keyword evidence="2" id="KW-0119">Carbohydrate metabolism</keyword>
<sequence length="351" mass="37429">MSTHHLFIGPYTRDGSKGIYALQLDAATGRLSDAVLAAETRNPSYLTLAVDRRTLYAVSESDAMAAAFAVGDDRVHLTALAATQAAGGKAPCHLAVDRTGRALLVANYHTGVVASLPINPDGSLRPPASIIHHTGSSVHLERQATAHAHCVTLSPDNRFVFVCDLGLDKIFIYRLDPGSAQLSPAEPPFLPTPAGSGPRHLTFAPDGRHAFLVTELGGTLIAYRYDAAHGTLTATDQKSTLAPDYRGENTSAAVRVHPLGRFVYASNRGPDNIAVFAFDEASERLALVELVPSGGQGPRDFALSPDGQWLVAAHQFSDVITVFRVDRSTGRLTPTPHRARVSTPVCVLFLD</sequence>
<reference evidence="3 4" key="1">
    <citation type="journal article" date="2011" name="J. Bacteriol.">
        <title>Genome sequence of the verrucomicrobium Opitutus terrae PB90-1, an abundant inhabitant of rice paddy soil ecosystems.</title>
        <authorList>
            <person name="van Passel M.W."/>
            <person name="Kant R."/>
            <person name="Palva A."/>
            <person name="Copeland A."/>
            <person name="Lucas S."/>
            <person name="Lapidus A."/>
            <person name="Glavina del Rio T."/>
            <person name="Pitluck S."/>
            <person name="Goltsman E."/>
            <person name="Clum A."/>
            <person name="Sun H."/>
            <person name="Schmutz J."/>
            <person name="Larimer F.W."/>
            <person name="Land M.L."/>
            <person name="Hauser L."/>
            <person name="Kyrpides N."/>
            <person name="Mikhailova N."/>
            <person name="Richardson P.P."/>
            <person name="Janssen P.H."/>
            <person name="de Vos W.M."/>
            <person name="Smidt H."/>
        </authorList>
    </citation>
    <scope>NUCLEOTIDE SEQUENCE [LARGE SCALE GENOMIC DNA]</scope>
    <source>
        <strain evidence="4">DSM 11246 / JCM 15787 / PB90-1</strain>
    </source>
</reference>
<dbReference type="AlphaFoldDB" id="B2A047"/>
<dbReference type="OrthoDB" id="9790815at2"/>
<protein>
    <submittedName>
        <fullName evidence="3">6-phosphogluconolactonase</fullName>
        <ecNumber evidence="3">3.1.1.31</ecNumber>
    </submittedName>
</protein>
<evidence type="ECO:0000256" key="1">
    <source>
        <dbReference type="ARBA" id="ARBA00005564"/>
    </source>
</evidence>
<evidence type="ECO:0000256" key="2">
    <source>
        <dbReference type="ARBA" id="ARBA00022526"/>
    </source>
</evidence>
<dbReference type="KEGG" id="ote:Oter_4109"/>
<dbReference type="EMBL" id="CP001032">
    <property type="protein sequence ID" value="ACB77383.1"/>
    <property type="molecule type" value="Genomic_DNA"/>
</dbReference>
<gene>
    <name evidence="3" type="ordered locus">Oter_4109</name>
</gene>
<accession>B2A047</accession>
<dbReference type="Proteomes" id="UP000007013">
    <property type="component" value="Chromosome"/>
</dbReference>
<keyword evidence="3" id="KW-0378">Hydrolase</keyword>
<dbReference type="RefSeq" id="WP_012376911.1">
    <property type="nucleotide sequence ID" value="NC_010571.1"/>
</dbReference>
<dbReference type="EC" id="3.1.1.31" evidence="3"/>
<evidence type="ECO:0000313" key="3">
    <source>
        <dbReference type="EMBL" id="ACB77383.1"/>
    </source>
</evidence>
<dbReference type="InterPro" id="IPR011048">
    <property type="entry name" value="Haem_d1_sf"/>
</dbReference>
<evidence type="ECO:0000313" key="4">
    <source>
        <dbReference type="Proteomes" id="UP000007013"/>
    </source>
</evidence>
<dbReference type="PANTHER" id="PTHR30344:SF1">
    <property type="entry name" value="6-PHOSPHOGLUCONOLACTONASE"/>
    <property type="match status" value="1"/>
</dbReference>
<dbReference type="HOGENOM" id="CLU_038716_3_0_0"/>
<dbReference type="InterPro" id="IPR015943">
    <property type="entry name" value="WD40/YVTN_repeat-like_dom_sf"/>
</dbReference>
<dbReference type="InterPro" id="IPR019405">
    <property type="entry name" value="Lactonase_7-beta_prop"/>
</dbReference>
<proteinExistence type="inferred from homology"/>
<dbReference type="STRING" id="452637.Oter_4109"/>
<dbReference type="PANTHER" id="PTHR30344">
    <property type="entry name" value="6-PHOSPHOGLUCONOLACTONASE-RELATED"/>
    <property type="match status" value="1"/>
</dbReference>
<dbReference type="SUPFAM" id="SSF51004">
    <property type="entry name" value="C-terminal (heme d1) domain of cytochrome cd1-nitrite reductase"/>
    <property type="match status" value="1"/>
</dbReference>
<keyword evidence="2" id="KW-0313">Glucose metabolism</keyword>
<dbReference type="GO" id="GO:0017057">
    <property type="term" value="F:6-phosphogluconolactonase activity"/>
    <property type="evidence" value="ECO:0007669"/>
    <property type="project" value="UniProtKB-EC"/>
</dbReference>